<dbReference type="Proteomes" id="UP000186156">
    <property type="component" value="Unassembled WGS sequence"/>
</dbReference>
<protein>
    <recommendedName>
        <fullName evidence="5">CRISPR type III-B/RAMP module-associated protein Cmr5</fullName>
    </recommendedName>
</protein>
<dbReference type="GO" id="GO:0051607">
    <property type="term" value="P:defense response to virus"/>
    <property type="evidence" value="ECO:0007669"/>
    <property type="project" value="UniProtKB-KW"/>
</dbReference>
<dbReference type="EMBL" id="FTOO01000001">
    <property type="protein sequence ID" value="SIS57232.1"/>
    <property type="molecule type" value="Genomic_DNA"/>
</dbReference>
<evidence type="ECO:0000256" key="2">
    <source>
        <dbReference type="ARBA" id="ARBA00006161"/>
    </source>
</evidence>
<keyword evidence="7" id="KW-1185">Reference proteome</keyword>
<dbReference type="Gene3D" id="1.10.520.30">
    <property type="entry name" value="AF1862-like domain"/>
    <property type="match status" value="1"/>
</dbReference>
<dbReference type="Pfam" id="PF09701">
    <property type="entry name" value="Cas_Cmr5"/>
    <property type="match status" value="1"/>
</dbReference>
<evidence type="ECO:0000256" key="3">
    <source>
        <dbReference type="ARBA" id="ARBA00022490"/>
    </source>
</evidence>
<evidence type="ECO:0000313" key="6">
    <source>
        <dbReference type="EMBL" id="SIS57232.1"/>
    </source>
</evidence>
<dbReference type="SUPFAM" id="SSF158568">
    <property type="entry name" value="AF1862-like"/>
    <property type="match status" value="1"/>
</dbReference>
<dbReference type="GO" id="GO:0005737">
    <property type="term" value="C:cytoplasm"/>
    <property type="evidence" value="ECO:0007669"/>
    <property type="project" value="UniProtKB-SubCell"/>
</dbReference>
<evidence type="ECO:0000256" key="4">
    <source>
        <dbReference type="ARBA" id="ARBA00023118"/>
    </source>
</evidence>
<reference evidence="7" key="1">
    <citation type="submission" date="2017-01" db="EMBL/GenBank/DDBJ databases">
        <authorList>
            <person name="Varghese N."/>
            <person name="Submissions S."/>
        </authorList>
    </citation>
    <scope>NUCLEOTIDE SEQUENCE [LARGE SCALE GENOMIC DNA]</scope>
    <source>
        <strain evidence="7">DSM 16176</strain>
    </source>
</reference>
<dbReference type="RefSeq" id="WP_076344469.1">
    <property type="nucleotide sequence ID" value="NZ_FTOO01000001.1"/>
</dbReference>
<accession>A0A1N7K6M1</accession>
<evidence type="ECO:0000256" key="1">
    <source>
        <dbReference type="ARBA" id="ARBA00004496"/>
    </source>
</evidence>
<dbReference type="InterPro" id="IPR023101">
    <property type="entry name" value="AF1862-like_dom_sf"/>
</dbReference>
<proteinExistence type="inferred from homology"/>
<dbReference type="InterPro" id="IPR010160">
    <property type="entry name" value="CRISPR-assoc_prot_Cmr5"/>
</dbReference>
<name>A0A1N7K6M1_9BACL</name>
<dbReference type="OrthoDB" id="32929at2"/>
<gene>
    <name evidence="6" type="ORF">SAMN05421799_101380</name>
</gene>
<dbReference type="NCBIfam" id="TIGR01881">
    <property type="entry name" value="cas_Cmr5"/>
    <property type="match status" value="1"/>
</dbReference>
<dbReference type="AlphaFoldDB" id="A0A1N7K6M1"/>
<comment type="similarity">
    <text evidence="2">Belongs to the CRISPR system Cmr5 family.</text>
</comment>
<evidence type="ECO:0000256" key="5">
    <source>
        <dbReference type="ARBA" id="ARBA00030001"/>
    </source>
</evidence>
<evidence type="ECO:0000313" key="7">
    <source>
        <dbReference type="Proteomes" id="UP000186156"/>
    </source>
</evidence>
<dbReference type="STRING" id="252246.SAMN05421799_101380"/>
<keyword evidence="3" id="KW-0963">Cytoplasm</keyword>
<keyword evidence="4" id="KW-0051">Antiviral defense</keyword>
<sequence>MDRLPVDDVQPRAAQFLQTAQELVDQVEACVRAEYASLVRGLPALLHQSGLFQTVAYLESRAGRASAHSLVLTHLSKLLRAFTGMEQITTTKLAKMKLHEVVVVSRLALEAATWLKRMVEILVGDEEGAHA</sequence>
<comment type="subcellular location">
    <subcellularLocation>
        <location evidence="1">Cytoplasm</location>
    </subcellularLocation>
</comment>
<organism evidence="6 7">
    <name type="scientific">Alicyclobacillus vulcanalis</name>
    <dbReference type="NCBI Taxonomy" id="252246"/>
    <lineage>
        <taxon>Bacteria</taxon>
        <taxon>Bacillati</taxon>
        <taxon>Bacillota</taxon>
        <taxon>Bacilli</taxon>
        <taxon>Bacillales</taxon>
        <taxon>Alicyclobacillaceae</taxon>
        <taxon>Alicyclobacillus</taxon>
    </lineage>
</organism>